<evidence type="ECO:0000259" key="8">
    <source>
        <dbReference type="Pfam" id="PF03710"/>
    </source>
</evidence>
<protein>
    <recommendedName>
        <fullName evidence="7">Bifunctional glutamine synthetase adenylyltransferase/adenylyl-removing enzyme</fullName>
    </recommendedName>
    <alternativeName>
        <fullName evidence="7">ATP:glutamine synthetase adenylyltransferase</fullName>
    </alternativeName>
    <alternativeName>
        <fullName evidence="7">ATase</fullName>
    </alternativeName>
    <domain>
        <recommendedName>
            <fullName evidence="7">Glutamine synthetase adenylyl-L-tyrosine phosphorylase</fullName>
            <ecNumber evidence="7">2.7.7.89</ecNumber>
        </recommendedName>
        <alternativeName>
            <fullName evidence="7">Adenylyl removase</fullName>
            <shortName evidence="7">AR</shortName>
            <shortName evidence="7">AT-N</shortName>
        </alternativeName>
    </domain>
    <domain>
        <recommendedName>
            <fullName evidence="7">Glutamine synthetase adenylyl transferase</fullName>
            <ecNumber evidence="7">2.7.7.42</ecNumber>
        </recommendedName>
        <alternativeName>
            <fullName evidence="7">Adenylyl transferase</fullName>
            <shortName evidence="7">AT</shortName>
            <shortName evidence="7">AT-C</shortName>
        </alternativeName>
    </domain>
</protein>
<dbReference type="AlphaFoldDB" id="A0A1H8VHM4"/>
<dbReference type="InterPro" id="IPR005190">
    <property type="entry name" value="GlnE_rpt_dom"/>
</dbReference>
<keyword evidence="4 7" id="KW-0067">ATP-binding</keyword>
<gene>
    <name evidence="7" type="primary">glnE</name>
    <name evidence="10" type="ORF">SAMN04488052_11287</name>
</gene>
<evidence type="ECO:0000313" key="10">
    <source>
        <dbReference type="EMBL" id="SEP14915.1"/>
    </source>
</evidence>
<dbReference type="Gene3D" id="1.20.120.330">
    <property type="entry name" value="Nucleotidyltransferases domain 2"/>
    <property type="match status" value="2"/>
</dbReference>
<dbReference type="PANTHER" id="PTHR30621">
    <property type="entry name" value="GLUTAMINE SYNTHETASE ADENYLYLTRANSFERASE"/>
    <property type="match status" value="1"/>
</dbReference>
<name>A0A1H8VHM4_9GAMM</name>
<comment type="similarity">
    <text evidence="7">Belongs to the GlnE family.</text>
</comment>
<evidence type="ECO:0000256" key="4">
    <source>
        <dbReference type="ARBA" id="ARBA00022840"/>
    </source>
</evidence>
<dbReference type="GO" id="GO:0016874">
    <property type="term" value="F:ligase activity"/>
    <property type="evidence" value="ECO:0007669"/>
    <property type="project" value="UniProtKB-KW"/>
</dbReference>
<dbReference type="EC" id="2.7.7.89" evidence="7"/>
<dbReference type="Gene3D" id="1.20.120.1510">
    <property type="match status" value="1"/>
</dbReference>
<proteinExistence type="inferred from homology"/>
<accession>A0A1H8VHM4</accession>
<dbReference type="Gene3D" id="3.30.460.10">
    <property type="entry name" value="Beta Polymerase, domain 2"/>
    <property type="match status" value="2"/>
</dbReference>
<dbReference type="STRING" id="406100.SAMN04488052_11287"/>
<evidence type="ECO:0000256" key="2">
    <source>
        <dbReference type="ARBA" id="ARBA00022695"/>
    </source>
</evidence>
<feature type="region of interest" description="Adenylyl transferase" evidence="7">
    <location>
        <begin position="465"/>
        <end position="964"/>
    </location>
</feature>
<keyword evidence="3 7" id="KW-0547">Nucleotide-binding</keyword>
<dbReference type="GO" id="GO:0047388">
    <property type="term" value="F:[glutamine synthetase]-adenylyl-L-tyrosine phosphorylase activity"/>
    <property type="evidence" value="ECO:0007669"/>
    <property type="project" value="UniProtKB-EC"/>
</dbReference>
<dbReference type="GO" id="GO:0000287">
    <property type="term" value="F:magnesium ion binding"/>
    <property type="evidence" value="ECO:0007669"/>
    <property type="project" value="UniProtKB-UniRule"/>
</dbReference>
<keyword evidence="6 7" id="KW-0511">Multifunctional enzyme</keyword>
<dbReference type="GO" id="GO:0000820">
    <property type="term" value="P:regulation of glutamine family amino acid metabolic process"/>
    <property type="evidence" value="ECO:0007669"/>
    <property type="project" value="UniProtKB-UniRule"/>
</dbReference>
<evidence type="ECO:0000256" key="1">
    <source>
        <dbReference type="ARBA" id="ARBA00022679"/>
    </source>
</evidence>
<keyword evidence="5 7" id="KW-0460">Magnesium</keyword>
<organism evidence="10 11">
    <name type="scientific">Aquisalimonas asiatica</name>
    <dbReference type="NCBI Taxonomy" id="406100"/>
    <lineage>
        <taxon>Bacteria</taxon>
        <taxon>Pseudomonadati</taxon>
        <taxon>Pseudomonadota</taxon>
        <taxon>Gammaproteobacteria</taxon>
        <taxon>Chromatiales</taxon>
        <taxon>Ectothiorhodospiraceae</taxon>
        <taxon>Aquisalimonas</taxon>
    </lineage>
</organism>
<comment type="catalytic activity">
    <reaction evidence="7">
        <text>[glutamine synthetase]-L-tyrosine + ATP = [glutamine synthetase]-O(4)-(5'-adenylyl)-L-tyrosine + diphosphate</text>
        <dbReference type="Rhea" id="RHEA:18589"/>
        <dbReference type="Rhea" id="RHEA-COMP:10660"/>
        <dbReference type="Rhea" id="RHEA-COMP:10661"/>
        <dbReference type="ChEBI" id="CHEBI:30616"/>
        <dbReference type="ChEBI" id="CHEBI:33019"/>
        <dbReference type="ChEBI" id="CHEBI:46858"/>
        <dbReference type="ChEBI" id="CHEBI:83624"/>
        <dbReference type="EC" id="2.7.7.42"/>
    </reaction>
</comment>
<evidence type="ECO:0000256" key="5">
    <source>
        <dbReference type="ARBA" id="ARBA00022842"/>
    </source>
</evidence>
<dbReference type="EC" id="2.7.7.42" evidence="7"/>
<evidence type="ECO:0000256" key="6">
    <source>
        <dbReference type="ARBA" id="ARBA00023268"/>
    </source>
</evidence>
<feature type="domain" description="PII-uridylyltransferase/Glutamine-synthetase adenylyltransferase" evidence="9">
    <location>
        <begin position="844"/>
        <end position="936"/>
    </location>
</feature>
<keyword evidence="1 7" id="KW-0808">Transferase</keyword>
<feature type="domain" description="PII-uridylyltransferase/Glutamine-synthetase adenylyltransferase" evidence="9">
    <location>
        <begin position="312"/>
        <end position="451"/>
    </location>
</feature>
<dbReference type="FunFam" id="1.20.120.330:FF:000005">
    <property type="entry name" value="Bifunctional glutamine synthetase adenylyltransferase/adenylyl-removing enzyme"/>
    <property type="match status" value="1"/>
</dbReference>
<dbReference type="SUPFAM" id="SSF81301">
    <property type="entry name" value="Nucleotidyltransferase"/>
    <property type="match status" value="2"/>
</dbReference>
<evidence type="ECO:0000313" key="11">
    <source>
        <dbReference type="Proteomes" id="UP000199657"/>
    </source>
</evidence>
<evidence type="ECO:0000256" key="3">
    <source>
        <dbReference type="ARBA" id="ARBA00022741"/>
    </source>
</evidence>
<keyword evidence="10" id="KW-0436">Ligase</keyword>
<evidence type="ECO:0000256" key="7">
    <source>
        <dbReference type="HAMAP-Rule" id="MF_00802"/>
    </source>
</evidence>
<dbReference type="GO" id="GO:0005829">
    <property type="term" value="C:cytosol"/>
    <property type="evidence" value="ECO:0007669"/>
    <property type="project" value="TreeGrafter"/>
</dbReference>
<comment type="catalytic activity">
    <reaction evidence="7">
        <text>[glutamine synthetase]-O(4)-(5'-adenylyl)-L-tyrosine + phosphate = [glutamine synthetase]-L-tyrosine + ADP</text>
        <dbReference type="Rhea" id="RHEA:43716"/>
        <dbReference type="Rhea" id="RHEA-COMP:10660"/>
        <dbReference type="Rhea" id="RHEA-COMP:10661"/>
        <dbReference type="ChEBI" id="CHEBI:43474"/>
        <dbReference type="ChEBI" id="CHEBI:46858"/>
        <dbReference type="ChEBI" id="CHEBI:83624"/>
        <dbReference type="ChEBI" id="CHEBI:456216"/>
        <dbReference type="EC" id="2.7.7.89"/>
    </reaction>
</comment>
<sequence>MSHASDLIDRAMSRLPERLRGQVTEWISDYQDVAELPHTDMALQSLPTVWAGSPFVALSCIRAPELLDDLAHSGDLEGAYEEGEMASRAADTVADCSDEDALNSALRRYRRREMVRIAWRDLAGWASLGETLRELSALADACIQVALDWHLHQLQARFGEPRNAAGEPVTFYVLGMGKLGGRELNYSSDIDLIFGYSDLGETEGGRKSVDNQEFFTRLGQKLINSLNARLVDGFVFRVDMRLRPYGDSGPLVMHSDQLETYYEAQGREWERYAMIKARVVAGDQKAGGALLEALRPFVYRRYLDYGALESLREMKAMIAREVERRGLEHNIKLGAGGIREVEFVGQAFQLIRGGRERGLQERSIIRVLEYLGQHNALPGFAVRQLLEGYEFLRRTENRLQAMQDKQVHELPEDPLDQQRLAYTMGFDRWDAFAARLTELRRHVHDHFEQVFAAPQAEHEMTPHDEPEIGDVWSEVVTGAEAEAVLQANGFEQPSDCLQRLAAFRTGSHCRALTETGRERLDRLMPLLIGATAAAERPDATLTRLLDLLEAIVRRTSYLALLVEHPMALSQLVKLCSASPWIARHVSRHPMLLDELLDPRTLYAPLKRKALAEELRERLDAYPGDDLEQRMEVLRQFKQANALRVAASDLAGVTPLMVVSDHLVDIAEVVLGEVLDLAWSHLEARHGRPTCRVDGETVDAGFAIIAYGKLGGLELGYGSDLDVVFIHDSRGEEQVTDGDRQVDNNVFFMRLAQRIIHILGATMAGGVLYEVDTRLRPSGRSGLLATSLDAFAEYQREQAWTWEHQALVRARYVAGSVALGEQFTELRTEILRRPRDRDQLRVEVRDMRERMREQKGSKRPDEFSIKQDRGGIADIEFMVQYGVLSGAVDAPRLLRYTDNIRLLGELRDAGWIGRDEAELLVDAYRTYRSRVHQLTLQEEPAIVPAETFREMSGQVADVWHRLMDD</sequence>
<reference evidence="10 11" key="1">
    <citation type="submission" date="2016-10" db="EMBL/GenBank/DDBJ databases">
        <authorList>
            <person name="de Groot N.N."/>
        </authorList>
    </citation>
    <scope>NUCLEOTIDE SEQUENCE [LARGE SCALE GENOMIC DNA]</scope>
    <source>
        <strain evidence="10 11">CGMCC 1.6291</strain>
    </source>
</reference>
<dbReference type="FunFam" id="3.30.460.10:FF:000009">
    <property type="entry name" value="Bifunctional glutamine synthetase adenylyltransferase/adenylyl-removing enzyme"/>
    <property type="match status" value="2"/>
</dbReference>
<evidence type="ECO:0000259" key="9">
    <source>
        <dbReference type="Pfam" id="PF08335"/>
    </source>
</evidence>
<dbReference type="Proteomes" id="UP000199657">
    <property type="component" value="Unassembled WGS sequence"/>
</dbReference>
<dbReference type="SUPFAM" id="SSF81593">
    <property type="entry name" value="Nucleotidyltransferase substrate binding subunit/domain"/>
    <property type="match status" value="2"/>
</dbReference>
<dbReference type="Pfam" id="PF08335">
    <property type="entry name" value="GlnD_UR_UTase"/>
    <property type="match status" value="2"/>
</dbReference>
<dbReference type="Pfam" id="PF03710">
    <property type="entry name" value="GlnE"/>
    <property type="match status" value="2"/>
</dbReference>
<dbReference type="InterPro" id="IPR023057">
    <property type="entry name" value="GlnE"/>
</dbReference>
<feature type="region of interest" description="Adenylyl removase" evidence="7">
    <location>
        <begin position="1"/>
        <end position="455"/>
    </location>
</feature>
<dbReference type="InterPro" id="IPR013546">
    <property type="entry name" value="PII_UdlTrfase/GS_AdlTrfase"/>
</dbReference>
<comment type="cofactor">
    <cofactor evidence="7">
        <name>Mg(2+)</name>
        <dbReference type="ChEBI" id="CHEBI:18420"/>
    </cofactor>
</comment>
<dbReference type="GO" id="GO:0005524">
    <property type="term" value="F:ATP binding"/>
    <property type="evidence" value="ECO:0007669"/>
    <property type="project" value="UniProtKB-UniRule"/>
</dbReference>
<keyword evidence="2 7" id="KW-0548">Nucleotidyltransferase</keyword>
<dbReference type="CDD" id="cd05401">
    <property type="entry name" value="NT_GlnE_GlnD_like"/>
    <property type="match status" value="2"/>
</dbReference>
<feature type="domain" description="Glutamate-ammonia ligase adenylyltransferase repeated" evidence="8">
    <location>
        <begin position="44"/>
        <end position="290"/>
    </location>
</feature>
<keyword evidence="11" id="KW-1185">Reference proteome</keyword>
<dbReference type="GO" id="GO:0008882">
    <property type="term" value="F:[glutamate-ammonia-ligase] adenylyltransferase activity"/>
    <property type="evidence" value="ECO:0007669"/>
    <property type="project" value="UniProtKB-UniRule"/>
</dbReference>
<dbReference type="NCBIfam" id="NF008292">
    <property type="entry name" value="PRK11072.1"/>
    <property type="match status" value="1"/>
</dbReference>
<dbReference type="InterPro" id="IPR043519">
    <property type="entry name" value="NT_sf"/>
</dbReference>
<dbReference type="PANTHER" id="PTHR30621:SF0">
    <property type="entry name" value="BIFUNCTIONAL GLUTAMINE SYNTHETASE ADENYLYLTRANSFERASE_ADENYLYL-REMOVING ENZYME"/>
    <property type="match status" value="1"/>
</dbReference>
<feature type="domain" description="Glutamate-ammonia ligase adenylyltransferase repeated" evidence="8">
    <location>
        <begin position="569"/>
        <end position="823"/>
    </location>
</feature>
<dbReference type="HAMAP" id="MF_00802">
    <property type="entry name" value="GlnE"/>
    <property type="match status" value="1"/>
</dbReference>
<comment type="function">
    <text evidence="7">Involved in the regulation of glutamine synthetase GlnA, a key enzyme in the process to assimilate ammonia. When cellular nitrogen levels are high, the C-terminal adenylyl transferase (AT) inactivates GlnA by covalent transfer of an adenylyl group from ATP to specific tyrosine residue of GlnA, thus reducing its activity. Conversely, when nitrogen levels are low, the N-terminal adenylyl removase (AR) activates GlnA by removing the adenylyl group by phosphorolysis, increasing its activity. The regulatory region of GlnE binds the signal transduction protein PII (GlnB) which indicates the nitrogen status of the cell.</text>
</comment>
<dbReference type="EMBL" id="FOEG01000012">
    <property type="protein sequence ID" value="SEP14915.1"/>
    <property type="molecule type" value="Genomic_DNA"/>
</dbReference>